<sequence length="284" mass="32842">MTELNNSFGFMPEINFLNVTRSVLRGGGSSWRIYYASISGEIITLIARHTIAKMFEVSTTTVQKYIINYNLPILQVKLLAPNKRKQISLTLLSTAVHYWKHLYKTRQLSHLPKRTDESWKKFMADCENLNCQKILQQSNAIQNFDCSNKLSKNCDSVQFGVLFDCLIESIGTLSVIVDLQHNYWITLHSGLSVIDASPEWLDKDLKFSPKKKRLLQQRGFSGKYEQHFYRNPHGHICCDTTLSFGDWLIIWAYFAFQKNQKSITLLKLLAQKSLTELVTNKKHN</sequence>
<accession>A0A1U7IFB3</accession>
<comment type="caution">
    <text evidence="1">The sequence shown here is derived from an EMBL/GenBank/DDBJ whole genome shotgun (WGS) entry which is preliminary data.</text>
</comment>
<protein>
    <submittedName>
        <fullName evidence="1">Uncharacterized protein</fullName>
    </submittedName>
</protein>
<dbReference type="OrthoDB" id="465907at2"/>
<dbReference type="AlphaFoldDB" id="A0A1U7IFB3"/>
<evidence type="ECO:0000313" key="1">
    <source>
        <dbReference type="EMBL" id="OKH35711.1"/>
    </source>
</evidence>
<gene>
    <name evidence="1" type="ORF">NIES2119_19635</name>
</gene>
<organism evidence="1 2">
    <name type="scientific">[Phormidium ambiguum] IAM M-71</name>
    <dbReference type="NCBI Taxonomy" id="454136"/>
    <lineage>
        <taxon>Bacteria</taxon>
        <taxon>Bacillati</taxon>
        <taxon>Cyanobacteriota</taxon>
        <taxon>Cyanophyceae</taxon>
        <taxon>Oscillatoriophycideae</taxon>
        <taxon>Aerosakkonematales</taxon>
        <taxon>Aerosakkonemataceae</taxon>
        <taxon>Floridanema</taxon>
    </lineage>
</organism>
<reference evidence="1 2" key="1">
    <citation type="submission" date="2016-11" db="EMBL/GenBank/DDBJ databases">
        <title>Draft Genome Sequences of Nine Cyanobacterial Strains from Diverse Habitats.</title>
        <authorList>
            <person name="Zhu T."/>
            <person name="Hou S."/>
            <person name="Lu X."/>
            <person name="Hess W.R."/>
        </authorList>
    </citation>
    <scope>NUCLEOTIDE SEQUENCE [LARGE SCALE GENOMIC DNA]</scope>
    <source>
        <strain evidence="1 2">IAM M-71</strain>
    </source>
</reference>
<dbReference type="EMBL" id="MRCE01000020">
    <property type="protein sequence ID" value="OKH35711.1"/>
    <property type="molecule type" value="Genomic_DNA"/>
</dbReference>
<proteinExistence type="predicted"/>
<dbReference type="RefSeq" id="WP_073595198.1">
    <property type="nucleotide sequence ID" value="NZ_MRCE01000020.1"/>
</dbReference>
<evidence type="ECO:0000313" key="2">
    <source>
        <dbReference type="Proteomes" id="UP000185860"/>
    </source>
</evidence>
<name>A0A1U7IFB3_9CYAN</name>
<dbReference type="Proteomes" id="UP000185860">
    <property type="component" value="Unassembled WGS sequence"/>
</dbReference>